<dbReference type="AlphaFoldDB" id="A0A977L2E8"/>
<accession>A0A977L2E8</accession>
<evidence type="ECO:0000313" key="1">
    <source>
        <dbReference type="EMBL" id="UXE63155.1"/>
    </source>
</evidence>
<sequence>MTYTAFVKFVDRRFTPGKLRTFAFTLRCPTPMSSGNFDGRDTNLAVAVTEIIRRILTEELA</sequence>
<reference evidence="1" key="1">
    <citation type="submission" date="2021-04" db="EMBL/GenBank/DDBJ databases">
        <title>Genome sequence of Woronichinia naegeliana from Washington state freshwater lake bloom.</title>
        <authorList>
            <person name="Dreher T.W."/>
        </authorList>
    </citation>
    <scope>NUCLEOTIDE SEQUENCE</scope>
    <source>
        <strain evidence="1">WA131</strain>
    </source>
</reference>
<dbReference type="KEGG" id="wna:KA717_11095"/>
<organism evidence="1">
    <name type="scientific">Woronichinia naegeliana WA131</name>
    <dbReference type="NCBI Taxonomy" id="2824559"/>
    <lineage>
        <taxon>Bacteria</taxon>
        <taxon>Bacillati</taxon>
        <taxon>Cyanobacteriota</taxon>
        <taxon>Cyanophyceae</taxon>
        <taxon>Synechococcales</taxon>
        <taxon>Coelosphaeriaceae</taxon>
        <taxon>Woronichinia</taxon>
    </lineage>
</organism>
<dbReference type="Proteomes" id="UP001065613">
    <property type="component" value="Chromosome"/>
</dbReference>
<proteinExistence type="predicted"/>
<protein>
    <submittedName>
        <fullName evidence="1">Uncharacterized protein</fullName>
    </submittedName>
</protein>
<gene>
    <name evidence="1" type="ORF">KA717_11095</name>
</gene>
<dbReference type="EMBL" id="CP073041">
    <property type="protein sequence ID" value="UXE63155.1"/>
    <property type="molecule type" value="Genomic_DNA"/>
</dbReference>
<name>A0A977L2E8_9CYAN</name>